<proteinExistence type="predicted"/>
<dbReference type="EMBL" id="QJKJ01007457">
    <property type="protein sequence ID" value="RDX83105.1"/>
    <property type="molecule type" value="Genomic_DNA"/>
</dbReference>
<comment type="caution">
    <text evidence="1">The sequence shown here is derived from an EMBL/GenBank/DDBJ whole genome shotgun (WGS) entry which is preliminary data.</text>
</comment>
<dbReference type="Proteomes" id="UP000257109">
    <property type="component" value="Unassembled WGS sequence"/>
</dbReference>
<name>A0A371FXQ8_MUCPR</name>
<sequence length="130" mass="15105">MIFTYRVYSSYFNPKILVDCSKYDPTSSFTCLIGQKTTKRKNNEKCYQGKNIVMVKIIEIKETKNIINKKGCRMIVQSASIPIHDCVWFDMCLYMYISILIITISIAKVCNGSHPNFATIYLQMRAHLRD</sequence>
<protein>
    <submittedName>
        <fullName evidence="1">Uncharacterized protein</fullName>
    </submittedName>
</protein>
<feature type="non-terminal residue" evidence="1">
    <location>
        <position position="1"/>
    </location>
</feature>
<gene>
    <name evidence="1" type="ORF">CR513_36021</name>
</gene>
<reference evidence="1" key="1">
    <citation type="submission" date="2018-05" db="EMBL/GenBank/DDBJ databases">
        <title>Draft genome of Mucuna pruriens seed.</title>
        <authorList>
            <person name="Nnadi N.E."/>
            <person name="Vos R."/>
            <person name="Hasami M.H."/>
            <person name="Devisetty U.K."/>
            <person name="Aguiy J.C."/>
        </authorList>
    </citation>
    <scope>NUCLEOTIDE SEQUENCE [LARGE SCALE GENOMIC DNA]</scope>
    <source>
        <strain evidence="1">JCA_2017</strain>
    </source>
</reference>
<accession>A0A371FXQ8</accession>
<keyword evidence="2" id="KW-1185">Reference proteome</keyword>
<organism evidence="1 2">
    <name type="scientific">Mucuna pruriens</name>
    <name type="common">Velvet bean</name>
    <name type="synonym">Dolichos pruriens</name>
    <dbReference type="NCBI Taxonomy" id="157652"/>
    <lineage>
        <taxon>Eukaryota</taxon>
        <taxon>Viridiplantae</taxon>
        <taxon>Streptophyta</taxon>
        <taxon>Embryophyta</taxon>
        <taxon>Tracheophyta</taxon>
        <taxon>Spermatophyta</taxon>
        <taxon>Magnoliopsida</taxon>
        <taxon>eudicotyledons</taxon>
        <taxon>Gunneridae</taxon>
        <taxon>Pentapetalae</taxon>
        <taxon>rosids</taxon>
        <taxon>fabids</taxon>
        <taxon>Fabales</taxon>
        <taxon>Fabaceae</taxon>
        <taxon>Papilionoideae</taxon>
        <taxon>50 kb inversion clade</taxon>
        <taxon>NPAAA clade</taxon>
        <taxon>indigoferoid/millettioid clade</taxon>
        <taxon>Phaseoleae</taxon>
        <taxon>Mucuna</taxon>
    </lineage>
</organism>
<evidence type="ECO:0000313" key="1">
    <source>
        <dbReference type="EMBL" id="RDX83105.1"/>
    </source>
</evidence>
<dbReference type="AlphaFoldDB" id="A0A371FXQ8"/>
<evidence type="ECO:0000313" key="2">
    <source>
        <dbReference type="Proteomes" id="UP000257109"/>
    </source>
</evidence>